<feature type="compositionally biased region" description="Basic and acidic residues" evidence="1">
    <location>
        <begin position="868"/>
        <end position="883"/>
    </location>
</feature>
<proteinExistence type="predicted"/>
<reference evidence="3" key="1">
    <citation type="submission" date="2014-04" db="EMBL/GenBank/DDBJ databases">
        <title>Evolutionary Origins and Diversification of the Mycorrhizal Mutualists.</title>
        <authorList>
            <consortium name="DOE Joint Genome Institute"/>
            <consortium name="Mycorrhizal Genomics Consortium"/>
            <person name="Kohler A."/>
            <person name="Kuo A."/>
            <person name="Nagy L.G."/>
            <person name="Floudas D."/>
            <person name="Copeland A."/>
            <person name="Barry K.W."/>
            <person name="Cichocki N."/>
            <person name="Veneault-Fourrey C."/>
            <person name="LaButti K."/>
            <person name="Lindquist E.A."/>
            <person name="Lipzen A."/>
            <person name="Lundell T."/>
            <person name="Morin E."/>
            <person name="Murat C."/>
            <person name="Riley R."/>
            <person name="Ohm R."/>
            <person name="Sun H."/>
            <person name="Tunlid A."/>
            <person name="Henrissat B."/>
            <person name="Grigoriev I.V."/>
            <person name="Hibbett D.S."/>
            <person name="Martin F."/>
        </authorList>
    </citation>
    <scope>NUCLEOTIDE SEQUENCE [LARGE SCALE GENOMIC DNA]</scope>
    <source>
        <strain evidence="3">FD-334 SS-4</strain>
    </source>
</reference>
<dbReference type="OMA" id="ACNTESS"/>
<feature type="region of interest" description="Disordered" evidence="1">
    <location>
        <begin position="852"/>
        <end position="888"/>
    </location>
</feature>
<dbReference type="EMBL" id="KN817533">
    <property type="protein sequence ID" value="KJA25111.1"/>
    <property type="molecule type" value="Genomic_DNA"/>
</dbReference>
<evidence type="ECO:0008006" key="4">
    <source>
        <dbReference type="Google" id="ProtNLM"/>
    </source>
</evidence>
<accession>A0A0D2P957</accession>
<evidence type="ECO:0000313" key="2">
    <source>
        <dbReference type="EMBL" id="KJA25111.1"/>
    </source>
</evidence>
<sequence>MYSLLEKKTEQINVLKLNSLNTLRSIGVRNRHIDAWKRVHMAIMQSNIPRLRELLMVAYRAGSSVVALLEKVKQAAERKYSPKSYDETQYQLGYLLYKIGGRAAADLAYTTLGTPSVDTSKRHISTNPLVSSASFPTRAELLYNLNACYPSAARKTTASAIKGMTLQIDEIKIQERLRWDPKSNQILGVCREHGGQCSLEFRSMHQADDLLDCLQKNVVHLATEATVIGASILSRDPNDYTTPSDGDSRRRRALISIALGSHVSPSSPLHKILGDLPLFNLACGNDDLTPDFDWKHVLKRFRNTTLRQKGISINDVAISTDTIKTHLISAGLSADSADVLLAPNDRQDVVLMIKLLHALASLQAPTVDDSPLVHATRRSLVLLGRVYWNLLRAYLDVSLSLNDQLVHLSTAAHLILAIYNQDKGDFIPVQTYFDVESMIKNIYFCVAKTQLDDPDGEFWIVLLGTDGLEKTFGQVRTIVGNDTNADQLQLTNRIDGAVQCVNILEQHPEWGGQSRRLSVKPLFSTGGENAPVNGEINSVYDHISPKSCTGDLRVSEVNLRGCWLAGRRAAETTLTAGNLEPPFADMEKKGGYDKVHKATVLRLYSNPMAVKDSKDRLKRVRGFSQYHEIPSTVNSFVPDSENPNTVHVQDPALTLLSLFDASHQPDGADWQWIGNFEKKATFHNVSGRSIELINPVIQQAARGRNSGQDTYVFRTADLRALSAILFQKVLDEPGIIPEVPLTPTFPYRRACFVCEKDIAGGDPSQEADNSCQYCRQKVLLDTLSNPILISHIGAHILHDPRLKDVQNPCGFCLRSGTMTGDDDDFYMPFLKELRQPAVANIPEHLNQQVESQLEGPAAGDGSPSDTAETEKTSVDISRGHLDDGGILDPNDAAIPIPPSTRGGTSEVANAEVPPLSRKRKAAAVVPDTILDDLMICADDSCCEMIEEGDLLTCTAPGCGQNYHLTCQGFIEKPLEFFCDDQCKQDAGFRVGNKRRRR</sequence>
<evidence type="ECO:0000313" key="3">
    <source>
        <dbReference type="Proteomes" id="UP000054270"/>
    </source>
</evidence>
<organism evidence="2 3">
    <name type="scientific">Hypholoma sublateritium (strain FD-334 SS-4)</name>
    <dbReference type="NCBI Taxonomy" id="945553"/>
    <lineage>
        <taxon>Eukaryota</taxon>
        <taxon>Fungi</taxon>
        <taxon>Dikarya</taxon>
        <taxon>Basidiomycota</taxon>
        <taxon>Agaricomycotina</taxon>
        <taxon>Agaricomycetes</taxon>
        <taxon>Agaricomycetidae</taxon>
        <taxon>Agaricales</taxon>
        <taxon>Agaricineae</taxon>
        <taxon>Strophariaceae</taxon>
        <taxon>Hypholoma</taxon>
    </lineage>
</organism>
<gene>
    <name evidence="2" type="ORF">HYPSUDRAFT_135245</name>
</gene>
<dbReference type="AlphaFoldDB" id="A0A0D2P957"/>
<protein>
    <recommendedName>
        <fullName evidence="4">Zinc finger PHD-type domain-containing protein</fullName>
    </recommendedName>
</protein>
<keyword evidence="3" id="KW-1185">Reference proteome</keyword>
<dbReference type="OrthoDB" id="2691851at2759"/>
<dbReference type="Proteomes" id="UP000054270">
    <property type="component" value="Unassembled WGS sequence"/>
</dbReference>
<evidence type="ECO:0000256" key="1">
    <source>
        <dbReference type="SAM" id="MobiDB-lite"/>
    </source>
</evidence>
<name>A0A0D2P957_HYPSF</name>